<dbReference type="PROSITE" id="PS00678">
    <property type="entry name" value="WD_REPEATS_1"/>
    <property type="match status" value="2"/>
</dbReference>
<evidence type="ECO:0000256" key="4">
    <source>
        <dbReference type="PROSITE-ProRule" id="PRU00221"/>
    </source>
</evidence>
<feature type="repeat" description="WD" evidence="4">
    <location>
        <begin position="477"/>
        <end position="518"/>
    </location>
</feature>
<dbReference type="Pfam" id="PF00400">
    <property type="entry name" value="WD40"/>
    <property type="match status" value="6"/>
</dbReference>
<reference evidence="8" key="1">
    <citation type="submission" date="2023-06" db="EMBL/GenBank/DDBJ databases">
        <title>Reference genome for the Northern bat (Eptesicus nilssonii), a most northern bat species.</title>
        <authorList>
            <person name="Laine V.N."/>
            <person name="Pulliainen A.T."/>
            <person name="Lilley T.M."/>
        </authorList>
    </citation>
    <scope>NUCLEOTIDE SEQUENCE</scope>
    <source>
        <strain evidence="8">BLF_Eptnil</strain>
        <tissue evidence="8">Kidney</tissue>
    </source>
</reference>
<feature type="region of interest" description="Disordered" evidence="6">
    <location>
        <begin position="156"/>
        <end position="185"/>
    </location>
</feature>
<dbReference type="SMART" id="SM00320">
    <property type="entry name" value="WD40"/>
    <property type="match status" value="7"/>
</dbReference>
<comment type="caution">
    <text evidence="8">The sequence shown here is derived from an EMBL/GenBank/DDBJ whole genome shotgun (WGS) entry which is preliminary data.</text>
</comment>
<organism evidence="8 9">
    <name type="scientific">Cnephaeus nilssonii</name>
    <name type="common">Northern bat</name>
    <name type="synonym">Eptesicus nilssonii</name>
    <dbReference type="NCBI Taxonomy" id="3371016"/>
    <lineage>
        <taxon>Eukaryota</taxon>
        <taxon>Metazoa</taxon>
        <taxon>Chordata</taxon>
        <taxon>Craniata</taxon>
        <taxon>Vertebrata</taxon>
        <taxon>Euteleostomi</taxon>
        <taxon>Mammalia</taxon>
        <taxon>Eutheria</taxon>
        <taxon>Laurasiatheria</taxon>
        <taxon>Chiroptera</taxon>
        <taxon>Yangochiroptera</taxon>
        <taxon>Vespertilionidae</taxon>
        <taxon>Cnephaeus</taxon>
    </lineage>
</organism>
<dbReference type="SUPFAM" id="SSF50978">
    <property type="entry name" value="WD40 repeat-like"/>
    <property type="match status" value="1"/>
</dbReference>
<dbReference type="Gene3D" id="2.130.10.10">
    <property type="entry name" value="YVTN repeat-like/Quinoprotein amine dehydrogenase"/>
    <property type="match status" value="3"/>
</dbReference>
<dbReference type="PANTHER" id="PTHR19878">
    <property type="entry name" value="AUTOPHAGY PROTEIN 16-LIKE"/>
    <property type="match status" value="1"/>
</dbReference>
<keyword evidence="2 4" id="KW-0853">WD repeat</keyword>
<dbReference type="InterPro" id="IPR013923">
    <property type="entry name" value="Autophagy-rel_prot_16_dom"/>
</dbReference>
<dbReference type="InterPro" id="IPR045160">
    <property type="entry name" value="ATG16"/>
</dbReference>
<evidence type="ECO:0000256" key="1">
    <source>
        <dbReference type="ARBA" id="ARBA00009271"/>
    </source>
</evidence>
<dbReference type="GO" id="GO:0000045">
    <property type="term" value="P:autophagosome assembly"/>
    <property type="evidence" value="ECO:0007669"/>
    <property type="project" value="InterPro"/>
</dbReference>
<dbReference type="Proteomes" id="UP001177744">
    <property type="component" value="Unassembled WGS sequence"/>
</dbReference>
<keyword evidence="9" id="KW-1185">Reference proteome</keyword>
<dbReference type="InterPro" id="IPR019775">
    <property type="entry name" value="WD40_repeat_CS"/>
</dbReference>
<evidence type="ECO:0000313" key="9">
    <source>
        <dbReference type="Proteomes" id="UP001177744"/>
    </source>
</evidence>
<feature type="repeat" description="WD" evidence="4">
    <location>
        <begin position="519"/>
        <end position="552"/>
    </location>
</feature>
<protein>
    <recommendedName>
        <fullName evidence="7">Autophagy-related protein 16 domain-containing protein</fullName>
    </recommendedName>
</protein>
<dbReference type="InterPro" id="IPR015943">
    <property type="entry name" value="WD40/YVTN_repeat-like_dom_sf"/>
</dbReference>
<dbReference type="InterPro" id="IPR020472">
    <property type="entry name" value="WD40_PAC1"/>
</dbReference>
<name>A0AA40HSC5_CNENI</name>
<dbReference type="PROSITE" id="PS50294">
    <property type="entry name" value="WD_REPEATS_REGION"/>
    <property type="match status" value="2"/>
</dbReference>
<feature type="coiled-coil region" evidence="5">
    <location>
        <begin position="218"/>
        <end position="305"/>
    </location>
</feature>
<evidence type="ECO:0000256" key="2">
    <source>
        <dbReference type="ARBA" id="ARBA00022574"/>
    </source>
</evidence>
<feature type="repeat" description="WD" evidence="4">
    <location>
        <begin position="733"/>
        <end position="762"/>
    </location>
</feature>
<evidence type="ECO:0000256" key="5">
    <source>
        <dbReference type="SAM" id="Coils"/>
    </source>
</evidence>
<dbReference type="CDD" id="cd22887">
    <property type="entry name" value="Atg16_CCD"/>
    <property type="match status" value="1"/>
</dbReference>
<dbReference type="PANTHER" id="PTHR19878:SF7">
    <property type="entry name" value="PROTEIN ATG16L2"/>
    <property type="match status" value="1"/>
</dbReference>
<evidence type="ECO:0000256" key="3">
    <source>
        <dbReference type="ARBA" id="ARBA00022737"/>
    </source>
</evidence>
<dbReference type="PRINTS" id="PR00320">
    <property type="entry name" value="GPROTEINBRPT"/>
</dbReference>
<evidence type="ECO:0000256" key="6">
    <source>
        <dbReference type="SAM" id="MobiDB-lite"/>
    </source>
</evidence>
<dbReference type="InterPro" id="IPR036322">
    <property type="entry name" value="WD40_repeat_dom_sf"/>
</dbReference>
<evidence type="ECO:0000259" key="7">
    <source>
        <dbReference type="Pfam" id="PF08614"/>
    </source>
</evidence>
<dbReference type="PROSITE" id="PS50082">
    <property type="entry name" value="WD_REPEATS_2"/>
    <property type="match status" value="4"/>
</dbReference>
<dbReference type="EMBL" id="JAULJE010000013">
    <property type="protein sequence ID" value="KAK1336095.1"/>
    <property type="molecule type" value="Genomic_DNA"/>
</dbReference>
<sequence length="796" mass="87381">MAGPCGPGAPAARWKSHIVRQLRQRDRTQKALFLELVPACECARGAWMMAVEGMELRESVSGFSGGDASAPMPSGLRSPGPAALPPVTPCLRTATSLPFPVRALRRAQSWTQLLLVPLAALLAPLGPAPRHELCFPGTHNRLLEKAELLARFSDKLQPEPNDVTPVPYQGPWEEESRSNSDQVPSPDILRVKWQEEKEGLRLVCGEMAYQVVEKTAALGALETELEERQSRLAALEAQVAQLQEERAQQVRQVDVRRARNVAQRAAYEALRLQARLQEAALRRLEEEARDLLERLVQRKARAAAERNLRNERRERAKQALVSQELKKAAKRTVSISENPDTLGNGIREKAEMTLTLPAEPEFLEKEAGEKWEKPFRSASATSLTLSRCVDVVKGLLHFKKRRGHSIGGAFEQQYHSIPVCVAARLPTWAQDVLDAHLSEVNAVRFAPNGSLLATGGADHLIHLWNVVGGRLEANQTLEGAGSSITSVDFDPSGSQVLAATYSQAAQLWKVGEAQSKETLTGHTDKVTAAKFKLTRHQAVTGSRDRTVKEWDLGRAYCEAQPPNPLPTPSSPPRLVSSRTIDVFSYCNDVVCGDHIIISGHNDQKIRFWDSRGPRCTQVIPVQGRVTSLSLSHDQLHLLSCSRDNTLKVIDLRFSNIRQVFRYLPHGLGLWLWLGQLGLLSPMKGSPGPVNGGPPGPGPAEVPHPLTATSILTQLSVLRADGFKCGSDWTKAVFSPDRSFALAGSWDGALYIWDVDTGKLESSLRGPHCAAVNAVAWCCSGNHVVSVDQARKVVLWH</sequence>
<dbReference type="CDD" id="cd00200">
    <property type="entry name" value="WD40"/>
    <property type="match status" value="1"/>
</dbReference>
<dbReference type="AlphaFoldDB" id="A0AA40HSC5"/>
<feature type="repeat" description="WD" evidence="4">
    <location>
        <begin position="433"/>
        <end position="474"/>
    </location>
</feature>
<gene>
    <name evidence="8" type="ORF">QTO34_003895</name>
</gene>
<accession>A0AA40HSC5</accession>
<comment type="similarity">
    <text evidence="1">Belongs to the WD repeat ATG16 family.</text>
</comment>
<dbReference type="InterPro" id="IPR001680">
    <property type="entry name" value="WD40_rpt"/>
</dbReference>
<keyword evidence="5" id="KW-0175">Coiled coil</keyword>
<proteinExistence type="inferred from homology"/>
<dbReference type="Pfam" id="PF08614">
    <property type="entry name" value="ATG16"/>
    <property type="match status" value="1"/>
</dbReference>
<evidence type="ECO:0000313" key="8">
    <source>
        <dbReference type="EMBL" id="KAK1336095.1"/>
    </source>
</evidence>
<feature type="domain" description="Autophagy-related protein 16" evidence="7">
    <location>
        <begin position="138"/>
        <end position="307"/>
    </location>
</feature>
<keyword evidence="3" id="KW-0677">Repeat</keyword>